<organism evidence="1 2">
    <name type="scientific">Amanita muscaria (strain Koide BX008)</name>
    <dbReference type="NCBI Taxonomy" id="946122"/>
    <lineage>
        <taxon>Eukaryota</taxon>
        <taxon>Fungi</taxon>
        <taxon>Dikarya</taxon>
        <taxon>Basidiomycota</taxon>
        <taxon>Agaricomycotina</taxon>
        <taxon>Agaricomycetes</taxon>
        <taxon>Agaricomycetidae</taxon>
        <taxon>Agaricales</taxon>
        <taxon>Pluteineae</taxon>
        <taxon>Amanitaceae</taxon>
        <taxon>Amanita</taxon>
    </lineage>
</organism>
<dbReference type="InParanoid" id="A0A0C2WCG6"/>
<sequence>MTSRSQLSVIISSQESPKNLSHGVNAAEDEVDVYTKVRSPEESEKRVGAIFDDLDLGLDPTVEFNDNDQVVRASRVSNLSPFAIGTKRLMKSLQEVQKVFKAFLTRSGSSVLSLLCWRPVAALTNLVL</sequence>
<reference evidence="1 2" key="1">
    <citation type="submission" date="2014-04" db="EMBL/GenBank/DDBJ databases">
        <title>Evolutionary Origins and Diversification of the Mycorrhizal Mutualists.</title>
        <authorList>
            <consortium name="DOE Joint Genome Institute"/>
            <consortium name="Mycorrhizal Genomics Consortium"/>
            <person name="Kohler A."/>
            <person name="Kuo A."/>
            <person name="Nagy L.G."/>
            <person name="Floudas D."/>
            <person name="Copeland A."/>
            <person name="Barry K.W."/>
            <person name="Cichocki N."/>
            <person name="Veneault-Fourrey C."/>
            <person name="LaButti K."/>
            <person name="Lindquist E.A."/>
            <person name="Lipzen A."/>
            <person name="Lundell T."/>
            <person name="Morin E."/>
            <person name="Murat C."/>
            <person name="Riley R."/>
            <person name="Ohm R."/>
            <person name="Sun H."/>
            <person name="Tunlid A."/>
            <person name="Henrissat B."/>
            <person name="Grigoriev I.V."/>
            <person name="Hibbett D.S."/>
            <person name="Martin F."/>
        </authorList>
    </citation>
    <scope>NUCLEOTIDE SEQUENCE [LARGE SCALE GENOMIC DNA]</scope>
    <source>
        <strain evidence="1 2">Koide BX008</strain>
    </source>
</reference>
<name>A0A0C2WCG6_AMAMK</name>
<proteinExistence type="predicted"/>
<dbReference type="HOGENOM" id="CLU_1959024_0_0_1"/>
<protein>
    <submittedName>
        <fullName evidence="1">Uncharacterized protein</fullName>
    </submittedName>
</protein>
<dbReference type="Proteomes" id="UP000054549">
    <property type="component" value="Unassembled WGS sequence"/>
</dbReference>
<keyword evidence="2" id="KW-1185">Reference proteome</keyword>
<evidence type="ECO:0000313" key="2">
    <source>
        <dbReference type="Proteomes" id="UP000054549"/>
    </source>
</evidence>
<accession>A0A0C2WCG6</accession>
<gene>
    <name evidence="1" type="ORF">M378DRAFT_852701</name>
</gene>
<evidence type="ECO:0000313" key="1">
    <source>
        <dbReference type="EMBL" id="KIL54286.1"/>
    </source>
</evidence>
<dbReference type="OrthoDB" id="2526154at2759"/>
<dbReference type="EMBL" id="KN818837">
    <property type="protein sequence ID" value="KIL54286.1"/>
    <property type="molecule type" value="Genomic_DNA"/>
</dbReference>
<dbReference type="AlphaFoldDB" id="A0A0C2WCG6"/>